<evidence type="ECO:0000256" key="8">
    <source>
        <dbReference type="ARBA" id="ARBA00023224"/>
    </source>
</evidence>
<evidence type="ECO:0000259" key="9">
    <source>
        <dbReference type="Pfam" id="PF06652"/>
    </source>
</evidence>
<gene>
    <name evidence="10" type="ORF">HHI36_020597</name>
</gene>
<accession>A0ABD2NAS5</accession>
<keyword evidence="8" id="KW-0807">Transducer</keyword>
<comment type="caution">
    <text evidence="10">The sequence shown here is derived from an EMBL/GenBank/DDBJ whole genome shotgun (WGS) entry which is preliminary data.</text>
</comment>
<keyword evidence="11" id="KW-1185">Reference proteome</keyword>
<evidence type="ECO:0000256" key="5">
    <source>
        <dbReference type="ARBA" id="ARBA00022989"/>
    </source>
</evidence>
<evidence type="ECO:0000256" key="4">
    <source>
        <dbReference type="ARBA" id="ARBA00022729"/>
    </source>
</evidence>
<evidence type="ECO:0000256" key="6">
    <source>
        <dbReference type="ARBA" id="ARBA00023040"/>
    </source>
</evidence>
<dbReference type="Gene3D" id="2.170.180.11">
    <property type="entry name" value="Methuselah ectodomain, domain 2"/>
    <property type="match status" value="1"/>
</dbReference>
<name>A0ABD2NAS5_9CUCU</name>
<evidence type="ECO:0000256" key="1">
    <source>
        <dbReference type="ARBA" id="ARBA00004127"/>
    </source>
</evidence>
<evidence type="ECO:0000313" key="11">
    <source>
        <dbReference type="Proteomes" id="UP001516400"/>
    </source>
</evidence>
<dbReference type="PANTHER" id="PTHR47154">
    <property type="entry name" value="G-PROTEIN COUPLED RECEPTOR MTH-RELATED"/>
    <property type="match status" value="1"/>
</dbReference>
<sequence length="273" mass="31161">MVTFENSDNSACFKALSVDITDGVKNNRKITKDGIVYNSSNYHFENGLIYGCPCNFKKCIRKCCGLDEIMIDRVCTKSDIIVNIPIYQKTDLIYHIDIRNSTNKLDYFYIYKRCKNGTRLSPDLYPETDSFFVQEDGKFFAPDAQIGVLLGVERYCVDIFNDAEIGTKFAALFCSDEDSTGRKGIFITIDEAVTQRINKAGGLFIQLNSIGNHHTSNLPSQRRVCPSVRVPDMESNKKSHPETENLYLLLSEKNPKDQMARKDIKHRLMEDMQ</sequence>
<keyword evidence="3" id="KW-0812">Transmembrane</keyword>
<evidence type="ECO:0000256" key="3">
    <source>
        <dbReference type="ARBA" id="ARBA00022692"/>
    </source>
</evidence>
<protein>
    <recommendedName>
        <fullName evidence="9">Methuselah N-terminal domain-containing protein</fullName>
    </recommendedName>
</protein>
<dbReference type="EMBL" id="JABFTP020000083">
    <property type="protein sequence ID" value="KAL3275856.1"/>
    <property type="molecule type" value="Genomic_DNA"/>
</dbReference>
<dbReference type="Pfam" id="PF06652">
    <property type="entry name" value="Methuselah_N"/>
    <property type="match status" value="1"/>
</dbReference>
<keyword evidence="5" id="KW-0472">Membrane</keyword>
<dbReference type="GO" id="GO:0012505">
    <property type="term" value="C:endomembrane system"/>
    <property type="evidence" value="ECO:0007669"/>
    <property type="project" value="UniProtKB-SubCell"/>
</dbReference>
<dbReference type="PANTHER" id="PTHR47154:SF2">
    <property type="entry name" value="G-PROTEIN COUPLED RECEPTOR MTH-RELATED"/>
    <property type="match status" value="1"/>
</dbReference>
<keyword evidence="7" id="KW-0675">Receptor</keyword>
<dbReference type="InterPro" id="IPR051384">
    <property type="entry name" value="Mth_GPCR"/>
</dbReference>
<dbReference type="InterPro" id="IPR023311">
    <property type="entry name" value="Methusela_ecto_dom_2"/>
</dbReference>
<keyword evidence="5" id="KW-1133">Transmembrane helix</keyword>
<dbReference type="SUPFAM" id="SSF63877">
    <property type="entry name" value="Methuselah ectodomain"/>
    <property type="match status" value="1"/>
</dbReference>
<feature type="domain" description="Methuselah N-terminal" evidence="9">
    <location>
        <begin position="49"/>
        <end position="158"/>
    </location>
</feature>
<dbReference type="Proteomes" id="UP001516400">
    <property type="component" value="Unassembled WGS sequence"/>
</dbReference>
<comment type="subcellular location">
    <subcellularLocation>
        <location evidence="1">Endomembrane system</location>
        <topology evidence="1">Multi-pass membrane protein</topology>
    </subcellularLocation>
</comment>
<dbReference type="InterPro" id="IPR010596">
    <property type="entry name" value="Methuselah_N_dom"/>
</dbReference>
<dbReference type="InterPro" id="IPR036272">
    <property type="entry name" value="Methuselah_N_sf"/>
</dbReference>
<reference evidence="10 11" key="1">
    <citation type="journal article" date="2021" name="BMC Biol.">
        <title>Horizontally acquired antibacterial genes associated with adaptive radiation of ladybird beetles.</title>
        <authorList>
            <person name="Li H.S."/>
            <person name="Tang X.F."/>
            <person name="Huang Y.H."/>
            <person name="Xu Z.Y."/>
            <person name="Chen M.L."/>
            <person name="Du X.Y."/>
            <person name="Qiu B.Y."/>
            <person name="Chen P.T."/>
            <person name="Zhang W."/>
            <person name="Slipinski A."/>
            <person name="Escalona H.E."/>
            <person name="Waterhouse R.M."/>
            <person name="Zwick A."/>
            <person name="Pang H."/>
        </authorList>
    </citation>
    <scope>NUCLEOTIDE SEQUENCE [LARGE SCALE GENOMIC DNA]</scope>
    <source>
        <strain evidence="10">SYSU2018</strain>
    </source>
</reference>
<dbReference type="AlphaFoldDB" id="A0ABD2NAS5"/>
<keyword evidence="4" id="KW-0732">Signal</keyword>
<comment type="similarity">
    <text evidence="2">Belongs to the G-protein coupled receptor 2 family. Mth subfamily.</text>
</comment>
<organism evidence="10 11">
    <name type="scientific">Cryptolaemus montrouzieri</name>
    <dbReference type="NCBI Taxonomy" id="559131"/>
    <lineage>
        <taxon>Eukaryota</taxon>
        <taxon>Metazoa</taxon>
        <taxon>Ecdysozoa</taxon>
        <taxon>Arthropoda</taxon>
        <taxon>Hexapoda</taxon>
        <taxon>Insecta</taxon>
        <taxon>Pterygota</taxon>
        <taxon>Neoptera</taxon>
        <taxon>Endopterygota</taxon>
        <taxon>Coleoptera</taxon>
        <taxon>Polyphaga</taxon>
        <taxon>Cucujiformia</taxon>
        <taxon>Coccinelloidea</taxon>
        <taxon>Coccinellidae</taxon>
        <taxon>Scymninae</taxon>
        <taxon>Scymnini</taxon>
        <taxon>Cryptolaemus</taxon>
    </lineage>
</organism>
<proteinExistence type="inferred from homology"/>
<keyword evidence="6" id="KW-0297">G-protein coupled receptor</keyword>
<evidence type="ECO:0000313" key="10">
    <source>
        <dbReference type="EMBL" id="KAL3275856.1"/>
    </source>
</evidence>
<dbReference type="GO" id="GO:0004930">
    <property type="term" value="F:G protein-coupled receptor activity"/>
    <property type="evidence" value="ECO:0007669"/>
    <property type="project" value="UniProtKB-KW"/>
</dbReference>
<evidence type="ECO:0000256" key="2">
    <source>
        <dbReference type="ARBA" id="ARBA00008979"/>
    </source>
</evidence>
<evidence type="ECO:0000256" key="7">
    <source>
        <dbReference type="ARBA" id="ARBA00023170"/>
    </source>
</evidence>